<comment type="caution">
    <text evidence="2">The sequence shown here is derived from an EMBL/GenBank/DDBJ whole genome shotgun (WGS) entry which is preliminary data.</text>
</comment>
<organism evidence="2 3">
    <name type="scientific">Ancylostoma ceylanicum</name>
    <dbReference type="NCBI Taxonomy" id="53326"/>
    <lineage>
        <taxon>Eukaryota</taxon>
        <taxon>Metazoa</taxon>
        <taxon>Ecdysozoa</taxon>
        <taxon>Nematoda</taxon>
        <taxon>Chromadorea</taxon>
        <taxon>Rhabditida</taxon>
        <taxon>Rhabditina</taxon>
        <taxon>Rhabditomorpha</taxon>
        <taxon>Strongyloidea</taxon>
        <taxon>Ancylostomatidae</taxon>
        <taxon>Ancylostomatinae</taxon>
        <taxon>Ancylostoma</taxon>
    </lineage>
</organism>
<reference evidence="3" key="1">
    <citation type="journal article" date="2015" name="Nat. Genet.">
        <title>The genome and transcriptome of the zoonotic hookworm Ancylostoma ceylanicum identify infection-specific gene families.</title>
        <authorList>
            <person name="Schwarz E.M."/>
            <person name="Hu Y."/>
            <person name="Antoshechkin I."/>
            <person name="Miller M.M."/>
            <person name="Sternberg P.W."/>
            <person name="Aroian R.V."/>
        </authorList>
    </citation>
    <scope>NUCLEOTIDE SEQUENCE</scope>
    <source>
        <strain evidence="3">HY135</strain>
    </source>
</reference>
<sequence>MKKTWNNLLDNYWRIVKAFDTESERAERWKFYEAMRFMEEANGDEPSSLRGHGFDPHNVPSSSGSAPHFCNVPLQLKGMSGYGRKRVSRRDFVQISIPELDRLIETKQRPALGILIQCMPADPTEGLFDLAVDFSEQYHLTSEMELVWGQLEEEANAKLEAEQDMRTSEMELVWKQLEEEQITELKAERATRAALTNEREAAERICRTLPETRKSKGKLRLTTDFDNKFVDLIKIARFNYKVTDVTRIMIINRAAHLRGIYQKGAFALFVKQGMPQGQLQKLLNAFDDFVYNNKPRDPVTSEVVKECDPSVHTAFVALFSIIDRYHLNTFAVK</sequence>
<keyword evidence="1" id="KW-0175">Coiled coil</keyword>
<dbReference type="EMBL" id="JARK01001447">
    <property type="protein sequence ID" value="EYC01032.1"/>
    <property type="molecule type" value="Genomic_DNA"/>
</dbReference>
<keyword evidence="3" id="KW-1185">Reference proteome</keyword>
<protein>
    <submittedName>
        <fullName evidence="2">Uncharacterized protein</fullName>
    </submittedName>
</protein>
<evidence type="ECO:0000313" key="3">
    <source>
        <dbReference type="Proteomes" id="UP000024635"/>
    </source>
</evidence>
<evidence type="ECO:0000256" key="1">
    <source>
        <dbReference type="SAM" id="Coils"/>
    </source>
</evidence>
<dbReference type="Proteomes" id="UP000024635">
    <property type="component" value="Unassembled WGS sequence"/>
</dbReference>
<evidence type="ECO:0000313" key="2">
    <source>
        <dbReference type="EMBL" id="EYC01032.1"/>
    </source>
</evidence>
<dbReference type="OrthoDB" id="5984255at2759"/>
<proteinExistence type="predicted"/>
<gene>
    <name evidence="2" type="primary">Acey_s0111.g255</name>
    <name evidence="2" type="ORF">Y032_0111g255</name>
</gene>
<dbReference type="AlphaFoldDB" id="A0A016TEF5"/>
<name>A0A016TEF5_9BILA</name>
<accession>A0A016TEF5</accession>
<dbReference type="STRING" id="53326.A0A016TEF5"/>
<feature type="coiled-coil region" evidence="1">
    <location>
        <begin position="151"/>
        <end position="205"/>
    </location>
</feature>